<gene>
    <name evidence="1" type="ORF">CHS0354_022668</name>
</gene>
<evidence type="ECO:0000313" key="1">
    <source>
        <dbReference type="EMBL" id="KAK3608740.1"/>
    </source>
</evidence>
<dbReference type="EMBL" id="JAEAOA010001378">
    <property type="protein sequence ID" value="KAK3608740.1"/>
    <property type="molecule type" value="Genomic_DNA"/>
</dbReference>
<accession>A0AAE0TF41</accession>
<reference evidence="1" key="2">
    <citation type="journal article" date="2021" name="Genome Biol. Evol.">
        <title>Developing a high-quality reference genome for a parasitic bivalve with doubly uniparental inheritance (Bivalvia: Unionida).</title>
        <authorList>
            <person name="Smith C.H."/>
        </authorList>
    </citation>
    <scope>NUCLEOTIDE SEQUENCE</scope>
    <source>
        <strain evidence="1">CHS0354</strain>
        <tissue evidence="1">Mantle</tissue>
    </source>
</reference>
<comment type="caution">
    <text evidence="1">The sequence shown here is derived from an EMBL/GenBank/DDBJ whole genome shotgun (WGS) entry which is preliminary data.</text>
</comment>
<dbReference type="AlphaFoldDB" id="A0AAE0TF41"/>
<sequence>MAEIALDECPGGDNEELPAVDINKTTGILFSMLMYDEHSLFDTNEIQLQATPDALAFLIELNQLPDLYNLRLIAFSR</sequence>
<proteinExistence type="predicted"/>
<evidence type="ECO:0000313" key="2">
    <source>
        <dbReference type="Proteomes" id="UP001195483"/>
    </source>
</evidence>
<organism evidence="1 2">
    <name type="scientific">Potamilus streckersoni</name>
    <dbReference type="NCBI Taxonomy" id="2493646"/>
    <lineage>
        <taxon>Eukaryota</taxon>
        <taxon>Metazoa</taxon>
        <taxon>Spiralia</taxon>
        <taxon>Lophotrochozoa</taxon>
        <taxon>Mollusca</taxon>
        <taxon>Bivalvia</taxon>
        <taxon>Autobranchia</taxon>
        <taxon>Heteroconchia</taxon>
        <taxon>Palaeoheterodonta</taxon>
        <taxon>Unionida</taxon>
        <taxon>Unionoidea</taxon>
        <taxon>Unionidae</taxon>
        <taxon>Ambleminae</taxon>
        <taxon>Lampsilini</taxon>
        <taxon>Potamilus</taxon>
    </lineage>
</organism>
<reference evidence="1" key="1">
    <citation type="journal article" date="2021" name="Genome Biol. Evol.">
        <title>A High-Quality Reference Genome for a Parasitic Bivalve with Doubly Uniparental Inheritance (Bivalvia: Unionida).</title>
        <authorList>
            <person name="Smith C.H."/>
        </authorList>
    </citation>
    <scope>NUCLEOTIDE SEQUENCE</scope>
    <source>
        <strain evidence="1">CHS0354</strain>
    </source>
</reference>
<keyword evidence="2" id="KW-1185">Reference proteome</keyword>
<feature type="non-terminal residue" evidence="1">
    <location>
        <position position="77"/>
    </location>
</feature>
<name>A0AAE0TF41_9BIVA</name>
<reference evidence="1" key="3">
    <citation type="submission" date="2023-05" db="EMBL/GenBank/DDBJ databases">
        <authorList>
            <person name="Smith C.H."/>
        </authorList>
    </citation>
    <scope>NUCLEOTIDE SEQUENCE</scope>
    <source>
        <strain evidence="1">CHS0354</strain>
        <tissue evidence="1">Mantle</tissue>
    </source>
</reference>
<protein>
    <submittedName>
        <fullName evidence="1">Uncharacterized protein</fullName>
    </submittedName>
</protein>
<dbReference type="Proteomes" id="UP001195483">
    <property type="component" value="Unassembled WGS sequence"/>
</dbReference>